<dbReference type="Pfam" id="PF14199">
    <property type="entry name" value="DUF4317"/>
    <property type="match status" value="1"/>
</dbReference>
<comment type="caution">
    <text evidence="1">The sequence shown here is derived from an EMBL/GenBank/DDBJ whole genome shotgun (WGS) entry which is preliminary data.</text>
</comment>
<dbReference type="RefSeq" id="WP_268780298.1">
    <property type="nucleotide sequence ID" value="NZ_JAPRAT010000018.1"/>
</dbReference>
<dbReference type="EMBL" id="JAPRAT010000018">
    <property type="protein sequence ID" value="MCZ0703534.1"/>
    <property type="molecule type" value="Genomic_DNA"/>
</dbReference>
<dbReference type="Proteomes" id="UP001084197">
    <property type="component" value="Unassembled WGS sequence"/>
</dbReference>
<keyword evidence="2" id="KW-1185">Reference proteome</keyword>
<evidence type="ECO:0000313" key="2">
    <source>
        <dbReference type="Proteomes" id="UP001084197"/>
    </source>
</evidence>
<sequence length="393" mass="45674">MNKKDIANIRKQFKPDNDLLKVKEIFNVYIMKESSEIYHQQSQFFDRLDPDEQELFIHNFKKVLTGTVDEKLFALKFQTNVEDPTQLILHQGLLSEEADSWKDYMLRVVEKMLNDKQYEMDVVVTFVRGEYLKPMKRKNEESEESERDAVYSHSFILCSINKTQDPKKELHFDYVEKAFKYNVVVDPVINLDAPIGGFLFPCFTDNAADVNHILYSAGKANEPDPQFIEDVLNAEESVTAKEDKIIFEEIVRDAVGHQLNTSTLANVYEEINRVVEENEDDDAQKLDYKDVERVLKHSGVEEVNTEKIQTAFHNVLDDESYELKAKNIVPRYKSKSIKINTKVANISVSPEDLRHVKQIHFNGRRYLMIEVEEDTVIDGFTMIPEAFGNRDVD</sequence>
<organism evidence="1 2">
    <name type="scientific">Natronobacillus azotifigens</name>
    <dbReference type="NCBI Taxonomy" id="472978"/>
    <lineage>
        <taxon>Bacteria</taxon>
        <taxon>Bacillati</taxon>
        <taxon>Bacillota</taxon>
        <taxon>Bacilli</taxon>
        <taxon>Bacillales</taxon>
        <taxon>Bacillaceae</taxon>
        <taxon>Natronobacillus</taxon>
    </lineage>
</organism>
<reference evidence="1" key="1">
    <citation type="submission" date="2022-11" db="EMBL/GenBank/DDBJ databases">
        <title>WGS of Natronobacillus azotifigens 24KS-1, an anaerobic diazotrophic haloalkaliphile from soda-rich habitats.</title>
        <authorList>
            <person name="Sorokin D.Y."/>
            <person name="Merkel A.Y."/>
        </authorList>
    </citation>
    <scope>NUCLEOTIDE SEQUENCE</scope>
    <source>
        <strain evidence="1">24KS-1</strain>
    </source>
</reference>
<protein>
    <submittedName>
        <fullName evidence="1">DUF4317 domain-containing protein</fullName>
    </submittedName>
</protein>
<dbReference type="InterPro" id="IPR025466">
    <property type="entry name" value="DUF4317"/>
</dbReference>
<gene>
    <name evidence="1" type="ORF">OWO01_09920</name>
</gene>
<name>A0A9J6RDT0_9BACI</name>
<accession>A0A9J6RDT0</accession>
<dbReference type="AlphaFoldDB" id="A0A9J6RDT0"/>
<proteinExistence type="predicted"/>
<evidence type="ECO:0000313" key="1">
    <source>
        <dbReference type="EMBL" id="MCZ0703534.1"/>
    </source>
</evidence>